<organism evidence="1">
    <name type="scientific">marine sediment metagenome</name>
    <dbReference type="NCBI Taxonomy" id="412755"/>
    <lineage>
        <taxon>unclassified sequences</taxon>
        <taxon>metagenomes</taxon>
        <taxon>ecological metagenomes</taxon>
    </lineage>
</organism>
<gene>
    <name evidence="1" type="ORF">S03H2_13530</name>
</gene>
<name>X1FZQ9_9ZZZZ</name>
<dbReference type="AlphaFoldDB" id="X1FZQ9"/>
<proteinExistence type="predicted"/>
<accession>X1FZQ9</accession>
<reference evidence="1" key="1">
    <citation type="journal article" date="2014" name="Front. Microbiol.">
        <title>High frequency of phylogenetically diverse reductive dehalogenase-homologous genes in deep subseafloor sedimentary metagenomes.</title>
        <authorList>
            <person name="Kawai M."/>
            <person name="Futagami T."/>
            <person name="Toyoda A."/>
            <person name="Takaki Y."/>
            <person name="Nishi S."/>
            <person name="Hori S."/>
            <person name="Arai W."/>
            <person name="Tsubouchi T."/>
            <person name="Morono Y."/>
            <person name="Uchiyama I."/>
            <person name="Ito T."/>
            <person name="Fujiyama A."/>
            <person name="Inagaki F."/>
            <person name="Takami H."/>
        </authorList>
    </citation>
    <scope>NUCLEOTIDE SEQUENCE</scope>
    <source>
        <strain evidence="1">Expedition CK06-06</strain>
    </source>
</reference>
<dbReference type="EMBL" id="BARU01006867">
    <property type="protein sequence ID" value="GAH38020.1"/>
    <property type="molecule type" value="Genomic_DNA"/>
</dbReference>
<protein>
    <submittedName>
        <fullName evidence="1">Uncharacterized protein</fullName>
    </submittedName>
</protein>
<feature type="non-terminal residue" evidence="1">
    <location>
        <position position="1"/>
    </location>
</feature>
<sequence length="38" mass="4607">WFVHHEKMGEFRGLESQWDCKYTEAYARQGFSEVLLDL</sequence>
<evidence type="ECO:0000313" key="1">
    <source>
        <dbReference type="EMBL" id="GAH38020.1"/>
    </source>
</evidence>
<comment type="caution">
    <text evidence="1">The sequence shown here is derived from an EMBL/GenBank/DDBJ whole genome shotgun (WGS) entry which is preliminary data.</text>
</comment>